<feature type="compositionally biased region" description="Acidic residues" evidence="1">
    <location>
        <begin position="24"/>
        <end position="36"/>
    </location>
</feature>
<protein>
    <submittedName>
        <fullName evidence="2">Uncharacterized protein</fullName>
    </submittedName>
</protein>
<dbReference type="Proteomes" id="UP001501578">
    <property type="component" value="Unassembled WGS sequence"/>
</dbReference>
<comment type="caution">
    <text evidence="2">The sequence shown here is derived from an EMBL/GenBank/DDBJ whole genome shotgun (WGS) entry which is preliminary data.</text>
</comment>
<sequence length="109" mass="11457">MPGGPGEAGAVAAVEAVENADGAVGEDEDGGGEEGEACVHGGNPRVPAGQPTSPVRAIPVLPPTGEGGRKEEIHISRVRHRNICKLCHRENRNDPFRGYLKRINSDTLK</sequence>
<evidence type="ECO:0000256" key="1">
    <source>
        <dbReference type="SAM" id="MobiDB-lite"/>
    </source>
</evidence>
<gene>
    <name evidence="2" type="ORF">GCM10009560_25900</name>
</gene>
<dbReference type="EMBL" id="BAAAHQ010000011">
    <property type="protein sequence ID" value="GAA0924845.1"/>
    <property type="molecule type" value="Genomic_DNA"/>
</dbReference>
<name>A0ABN1P9I2_9ACTN</name>
<keyword evidence="3" id="KW-1185">Reference proteome</keyword>
<evidence type="ECO:0000313" key="2">
    <source>
        <dbReference type="EMBL" id="GAA0924845.1"/>
    </source>
</evidence>
<proteinExistence type="predicted"/>
<evidence type="ECO:0000313" key="3">
    <source>
        <dbReference type="Proteomes" id="UP001501578"/>
    </source>
</evidence>
<feature type="compositionally biased region" description="Low complexity" evidence="1">
    <location>
        <begin position="8"/>
        <end position="23"/>
    </location>
</feature>
<reference evidence="2 3" key="1">
    <citation type="journal article" date="2019" name="Int. J. Syst. Evol. Microbiol.">
        <title>The Global Catalogue of Microorganisms (GCM) 10K type strain sequencing project: providing services to taxonomists for standard genome sequencing and annotation.</title>
        <authorList>
            <consortium name="The Broad Institute Genomics Platform"/>
            <consortium name="The Broad Institute Genome Sequencing Center for Infectious Disease"/>
            <person name="Wu L."/>
            <person name="Ma J."/>
        </authorList>
    </citation>
    <scope>NUCLEOTIDE SEQUENCE [LARGE SCALE GENOMIC DNA]</scope>
    <source>
        <strain evidence="2 3">JCM 11136</strain>
    </source>
</reference>
<organism evidence="2 3">
    <name type="scientific">Nonomuraea longicatena</name>
    <dbReference type="NCBI Taxonomy" id="83682"/>
    <lineage>
        <taxon>Bacteria</taxon>
        <taxon>Bacillati</taxon>
        <taxon>Actinomycetota</taxon>
        <taxon>Actinomycetes</taxon>
        <taxon>Streptosporangiales</taxon>
        <taxon>Streptosporangiaceae</taxon>
        <taxon>Nonomuraea</taxon>
    </lineage>
</organism>
<feature type="region of interest" description="Disordered" evidence="1">
    <location>
        <begin position="1"/>
        <end position="70"/>
    </location>
</feature>
<accession>A0ABN1P9I2</accession>